<dbReference type="Proteomes" id="UP000710815">
    <property type="component" value="Unassembled WGS sequence"/>
</dbReference>
<evidence type="ECO:0000313" key="1">
    <source>
        <dbReference type="EMBL" id="MCH9275134.1"/>
    </source>
</evidence>
<gene>
    <name evidence="1" type="ORF">JS533_002425</name>
</gene>
<reference evidence="1 2" key="1">
    <citation type="journal article" date="2021" name="Environ. Microbiol.">
        <title>Genetic insights into the dark matter of the mammalian gut microbiota through targeted genome reconstruction.</title>
        <authorList>
            <person name="Lugli G.A."/>
            <person name="Alessandri G."/>
            <person name="Milani C."/>
            <person name="Viappiani A."/>
            <person name="Fontana F."/>
            <person name="Tarracchini C."/>
            <person name="Mancabelli L."/>
            <person name="Argentini C."/>
            <person name="Ruiz L."/>
            <person name="Margolles A."/>
            <person name="van Sinderen D."/>
            <person name="Turroni F."/>
            <person name="Ventura M."/>
        </authorList>
    </citation>
    <scope>NUCLEOTIDE SEQUENCE [LARGE SCALE GENOMIC DNA]</scope>
    <source>
        <strain evidence="1 2">MA1</strain>
    </source>
</reference>
<name>A0ABS9VT78_9BIFI</name>
<organism evidence="1 2">
    <name type="scientific">Bifidobacterium amazonense</name>
    <dbReference type="NCBI Taxonomy" id="2809027"/>
    <lineage>
        <taxon>Bacteria</taxon>
        <taxon>Bacillati</taxon>
        <taxon>Actinomycetota</taxon>
        <taxon>Actinomycetes</taxon>
        <taxon>Bifidobacteriales</taxon>
        <taxon>Bifidobacteriaceae</taxon>
        <taxon>Bifidobacterium</taxon>
    </lineage>
</organism>
<sequence length="317" mass="36724">MKRSIALNDRCKAAERQRLCIWAANDADRRMLRRRSEAGELVRVFGRCFARADQWNALDRVERYRRIVRSLAVMHPNWVFCDMTAAVMQGISDSTRHLDTVHIVTSRERHVHDYGQVRHHYVKDDAYELADGVRVTPLERSAFDCARRLPFPDGLAVIEAVLRLGLRGKPDLEESFASMLGYRRAAARKVLRYASGRTENGGEAYSLGVMIEERYMVPLLQEEIIDQCDLSRVYRVDFAWRTEDGRLIVGELDGQVKYRDPAMYRNGSLPDTVIAEKQREERIRLVADDMFRFSFGDALRRDPLLRKMDKARVPRGC</sequence>
<dbReference type="RefSeq" id="WP_241512962.1">
    <property type="nucleotide sequence ID" value="NZ_JAFEJT020000006.1"/>
</dbReference>
<keyword evidence="2" id="KW-1185">Reference proteome</keyword>
<comment type="caution">
    <text evidence="1">The sequence shown here is derived from an EMBL/GenBank/DDBJ whole genome shotgun (WGS) entry which is preliminary data.</text>
</comment>
<protein>
    <recommendedName>
        <fullName evidence="3">CTP synthase</fullName>
    </recommendedName>
</protein>
<evidence type="ECO:0000313" key="2">
    <source>
        <dbReference type="Proteomes" id="UP000710815"/>
    </source>
</evidence>
<proteinExistence type="predicted"/>
<dbReference type="EMBL" id="JAFEJT020000006">
    <property type="protein sequence ID" value="MCH9275134.1"/>
    <property type="molecule type" value="Genomic_DNA"/>
</dbReference>
<reference evidence="1 2" key="2">
    <citation type="journal article" date="2021" name="Syst. Appl. Microbiol.">
        <title>Phylogenetic classification of ten novel species belonging to the genus Bifidobacterium comprising B. phasiani sp. nov., B. pongonis sp. nov., B. saguinibicoloris sp. nov., B. colobi sp. nov., B. simiiventris sp. nov., B. santillanense sp. nov., B. miconis sp. nov., B. amazonense sp. nov., B. pluvialisilvae sp. nov., and B. miconisargentati sp. nov.</title>
        <authorList>
            <person name="Lugli G.A."/>
            <person name="Calvete-Torre I."/>
            <person name="Alessandri G."/>
            <person name="Milani C."/>
            <person name="Turroni F."/>
            <person name="Laiolo P."/>
            <person name="Ossiprandi M.C."/>
            <person name="Margolles A."/>
            <person name="Ruiz L."/>
            <person name="Ventura M."/>
        </authorList>
    </citation>
    <scope>NUCLEOTIDE SEQUENCE [LARGE SCALE GENOMIC DNA]</scope>
    <source>
        <strain evidence="1 2">MA1</strain>
    </source>
</reference>
<accession>A0ABS9VT78</accession>
<evidence type="ECO:0008006" key="3">
    <source>
        <dbReference type="Google" id="ProtNLM"/>
    </source>
</evidence>